<dbReference type="GO" id="GO:0016020">
    <property type="term" value="C:membrane"/>
    <property type="evidence" value="ECO:0007669"/>
    <property type="project" value="InterPro"/>
</dbReference>
<dbReference type="EMBL" id="NDXW01000001">
    <property type="protein sequence ID" value="RDH46675.1"/>
    <property type="molecule type" value="Genomic_DNA"/>
</dbReference>
<evidence type="ECO:0000256" key="1">
    <source>
        <dbReference type="ARBA" id="ARBA00007734"/>
    </source>
</evidence>
<comment type="similarity">
    <text evidence="1">Belongs to the transglycosylase Slt family.</text>
</comment>
<evidence type="ECO:0000313" key="4">
    <source>
        <dbReference type="Proteomes" id="UP000257039"/>
    </source>
</evidence>
<comment type="caution">
    <text evidence="3">The sequence shown here is derived from an EMBL/GenBank/DDBJ whole genome shotgun (WGS) entry which is preliminary data.</text>
</comment>
<dbReference type="InterPro" id="IPR008258">
    <property type="entry name" value="Transglycosylase_SLT_dom_1"/>
</dbReference>
<dbReference type="PANTHER" id="PTHR37423:SF2">
    <property type="entry name" value="MEMBRANE-BOUND LYTIC MUREIN TRANSGLYCOSYLASE C"/>
    <property type="match status" value="1"/>
</dbReference>
<dbReference type="InterPro" id="IPR023346">
    <property type="entry name" value="Lysozyme-like_dom_sf"/>
</dbReference>
<dbReference type="PANTHER" id="PTHR37423">
    <property type="entry name" value="SOLUBLE LYTIC MUREIN TRANSGLYCOSYLASE-RELATED"/>
    <property type="match status" value="1"/>
</dbReference>
<dbReference type="SUPFAM" id="SSF53955">
    <property type="entry name" value="Lysozyme-like"/>
    <property type="match status" value="1"/>
</dbReference>
<dbReference type="GO" id="GO:0000270">
    <property type="term" value="P:peptidoglycan metabolic process"/>
    <property type="evidence" value="ECO:0007669"/>
    <property type="project" value="InterPro"/>
</dbReference>
<dbReference type="InterPro" id="IPR000189">
    <property type="entry name" value="Transglyc_AS"/>
</dbReference>
<feature type="domain" description="Transglycosylase SLT" evidence="2">
    <location>
        <begin position="160"/>
        <end position="259"/>
    </location>
</feature>
<name>A0A4P9VSN9_9GAMM</name>
<evidence type="ECO:0000313" key="3">
    <source>
        <dbReference type="EMBL" id="RDH46675.1"/>
    </source>
</evidence>
<dbReference type="Proteomes" id="UP000257039">
    <property type="component" value="Unassembled WGS sequence"/>
</dbReference>
<proteinExistence type="inferred from homology"/>
<keyword evidence="4" id="KW-1185">Reference proteome</keyword>
<accession>A0A4P9VSN9</accession>
<evidence type="ECO:0000259" key="2">
    <source>
        <dbReference type="Pfam" id="PF01464"/>
    </source>
</evidence>
<dbReference type="Pfam" id="PF01464">
    <property type="entry name" value="SLT"/>
    <property type="match status" value="1"/>
</dbReference>
<dbReference type="Gene3D" id="1.10.530.10">
    <property type="match status" value="1"/>
</dbReference>
<gene>
    <name evidence="3" type="ORF">B9G39_07285</name>
</gene>
<sequence>MSLYLLVVGCIPLTKEQRLTSDVNSLLEEQLLDGEIANWHDKDEPNIERYLAVFITYSQANQVCRDYFTRLEINGKPQPKQFGTSCRLAPHEWEPVQWSTHSPPKQSSQKKAYRHYQQLVKLAGNGPNPFATGNYTLPQKLLKSTTYAEKKYKVPFRKIIGKAAAERKLNPVLIHAVVKTESNYNPRAVSHVGAKGLMQLMPATAKEMGVGNVFNPRENIKGGSGYLKKMLTRRGINGNVPLALAAYNAGYGNVQKYGYKVPPFKETLNYVKKIMALYKAS</sequence>
<dbReference type="PROSITE" id="PS00922">
    <property type="entry name" value="TRANSGLYCOSYLASE"/>
    <property type="match status" value="1"/>
</dbReference>
<dbReference type="CDD" id="cd00254">
    <property type="entry name" value="LT-like"/>
    <property type="match status" value="1"/>
</dbReference>
<dbReference type="AlphaFoldDB" id="A0A4P9VSN9"/>
<organism evidence="3 4">
    <name type="scientific">Zooshikella ganghwensis</name>
    <dbReference type="NCBI Taxonomy" id="202772"/>
    <lineage>
        <taxon>Bacteria</taxon>
        <taxon>Pseudomonadati</taxon>
        <taxon>Pseudomonadota</taxon>
        <taxon>Gammaproteobacteria</taxon>
        <taxon>Oceanospirillales</taxon>
        <taxon>Zooshikellaceae</taxon>
        <taxon>Zooshikella</taxon>
    </lineage>
</organism>
<protein>
    <submittedName>
        <fullName evidence="3">Lytic transglycosylase domain-containing protein</fullName>
    </submittedName>
</protein>
<reference evidence="3 4" key="1">
    <citation type="submission" date="2017-04" db="EMBL/GenBank/DDBJ databases">
        <title>Draft genome sequence of Zooshikella ganghwensis VG4 isolated from Red Sea sediments.</title>
        <authorList>
            <person name="Rehman Z."/>
            <person name="Alam I."/>
            <person name="Kamau A."/>
            <person name="Bajic V."/>
            <person name="Leiknes T."/>
        </authorList>
    </citation>
    <scope>NUCLEOTIDE SEQUENCE [LARGE SCALE GENOMIC DNA]</scope>
    <source>
        <strain evidence="3 4">VG4</strain>
    </source>
</reference>
<dbReference type="GO" id="GO:0008933">
    <property type="term" value="F:peptidoglycan lytic transglycosylase activity"/>
    <property type="evidence" value="ECO:0007669"/>
    <property type="project" value="InterPro"/>
</dbReference>